<keyword evidence="4" id="KW-1185">Reference proteome</keyword>
<dbReference type="NCBIfam" id="NF037959">
    <property type="entry name" value="MFS_SpdSyn"/>
    <property type="match status" value="1"/>
</dbReference>
<feature type="transmembrane region" description="Helical" evidence="2">
    <location>
        <begin position="422"/>
        <end position="439"/>
    </location>
</feature>
<reference evidence="3 4" key="1">
    <citation type="submission" date="2016-08" db="EMBL/GenBank/DDBJ databases">
        <title>Draft genome of Amylibacter sp. strain 4G11.</title>
        <authorList>
            <person name="Wong S.-K."/>
            <person name="Hamasaki K."/>
            <person name="Yoshizawa S."/>
        </authorList>
    </citation>
    <scope>NUCLEOTIDE SEQUENCE [LARGE SCALE GENOMIC DNA]</scope>
    <source>
        <strain evidence="3 4">4G11</strain>
    </source>
</reference>
<dbReference type="GO" id="GO:0006596">
    <property type="term" value="P:polyamine biosynthetic process"/>
    <property type="evidence" value="ECO:0007669"/>
    <property type="project" value="UniProtKB-KW"/>
</dbReference>
<feature type="transmembrane region" description="Helical" evidence="2">
    <location>
        <begin position="227"/>
        <end position="249"/>
    </location>
</feature>
<evidence type="ECO:0000256" key="1">
    <source>
        <dbReference type="ARBA" id="ARBA00023115"/>
    </source>
</evidence>
<evidence type="ECO:0000256" key="2">
    <source>
        <dbReference type="SAM" id="Phobius"/>
    </source>
</evidence>
<dbReference type="OrthoDB" id="8221452at2"/>
<dbReference type="SUPFAM" id="SSF53335">
    <property type="entry name" value="S-adenosyl-L-methionine-dependent methyltransferases"/>
    <property type="match status" value="1"/>
</dbReference>
<feature type="transmembrane region" description="Helical" evidence="2">
    <location>
        <begin position="369"/>
        <end position="386"/>
    </location>
</feature>
<feature type="transmembrane region" description="Helical" evidence="2">
    <location>
        <begin position="176"/>
        <end position="196"/>
    </location>
</feature>
<feature type="transmembrane region" description="Helical" evidence="2">
    <location>
        <begin position="149"/>
        <end position="170"/>
    </location>
</feature>
<feature type="transmembrane region" description="Helical" evidence="2">
    <location>
        <begin position="343"/>
        <end position="363"/>
    </location>
</feature>
<feature type="transmembrane region" description="Helical" evidence="2">
    <location>
        <begin position="398"/>
        <end position="416"/>
    </location>
</feature>
<dbReference type="PANTHER" id="PTHR43317:SF1">
    <property type="entry name" value="THERMOSPERMINE SYNTHASE ACAULIS5"/>
    <property type="match status" value="1"/>
</dbReference>
<feature type="transmembrane region" description="Helical" evidence="2">
    <location>
        <begin position="111"/>
        <end position="128"/>
    </location>
</feature>
<feature type="transmembrane region" description="Helical" evidence="2">
    <location>
        <begin position="43"/>
        <end position="63"/>
    </location>
</feature>
<evidence type="ECO:0000313" key="3">
    <source>
        <dbReference type="EMBL" id="PIB24592.1"/>
    </source>
</evidence>
<keyword evidence="2" id="KW-0472">Membrane</keyword>
<feature type="transmembrane region" description="Helical" evidence="2">
    <location>
        <begin position="285"/>
        <end position="306"/>
    </location>
</feature>
<name>A0A2G5K6E8_9RHOB</name>
<sequence>MAFNRPHISKIVFIPTIFLSAGLLFFVQPLFAKLVLPFVGGSSSVWTTAMLFFQTVLLLGYIYAHLSTKYLSVFWQIALHIGLWAVALLFVPLSVNTNWIADTSSISTTNTLLIFATGVGLPFAVLSANAPLIQKWYSRSGGPSADDPYFLYSASNLGSLIALLAFPLIVEPLLGARMIGLIWTAGFVILGGMLFWSGRLAKLNNVTREQSSIAPQIEPAPNNIRRLYWIILAAIPSSLMLAVTSKISADIGSFPLVWIIPLALYLVSFIIAFSGRHFLSAERQAVIIPACLIFLLFATRIEGISAVGWTNFLILIVTFFLLAIIAHKRLYDARPSEDHLTQFYIFMSLGGALGGFFNSIIATHMFNDIHEVPIVIAAASILIWNGKTKPTLTDMIRAIVFGGIAILVALLLPKFIGDTLAQPNLIAVTFVGFLLVFILKNSAWQSAISLALFVLVTYFAAQPNHVYQTRSVFGVHRIVDNDGVREYFNGTTLHGAERISEKGSRPTPLTYYHPNGPMGRIMLAAQTQETTSIGIVGLGVGSLACYRQPHQNWDLYEIDPVVDDIARNPNLFNFVDQCAADIPTHIGDARLVLAKQTPKNFDILLIDAFSSDAIPVHLITKEAIELYLSHMNDNGILVMHISNRYFALQKPLSKIASELGLIALGTRYAPATNAKNVDQASAVAIFARNQSAIERFVKDDTWRSMTSDYRHLWTDDYSNLLSTLR</sequence>
<dbReference type="EMBL" id="MDGM01000012">
    <property type="protein sequence ID" value="PIB24592.1"/>
    <property type="molecule type" value="Genomic_DNA"/>
</dbReference>
<organism evidence="3 4">
    <name type="scientific">Paramylibacter kogurei</name>
    <dbReference type="NCBI Taxonomy" id="1889778"/>
    <lineage>
        <taxon>Bacteria</taxon>
        <taxon>Pseudomonadati</taxon>
        <taxon>Pseudomonadota</taxon>
        <taxon>Alphaproteobacteria</taxon>
        <taxon>Rhodobacterales</taxon>
        <taxon>Paracoccaceae</taxon>
        <taxon>Paramylibacter</taxon>
    </lineage>
</organism>
<dbReference type="Gene3D" id="3.40.50.150">
    <property type="entry name" value="Vaccinia Virus protein VP39"/>
    <property type="match status" value="1"/>
</dbReference>
<feature type="transmembrane region" description="Helical" evidence="2">
    <location>
        <begin position="312"/>
        <end position="331"/>
    </location>
</feature>
<comment type="caution">
    <text evidence="3">The sequence shown here is derived from an EMBL/GenBank/DDBJ whole genome shotgun (WGS) entry which is preliminary data.</text>
</comment>
<keyword evidence="2" id="KW-1133">Transmembrane helix</keyword>
<gene>
    <name evidence="3" type="ORF">BFP76_05250</name>
</gene>
<proteinExistence type="predicted"/>
<dbReference type="Proteomes" id="UP000231516">
    <property type="component" value="Unassembled WGS sequence"/>
</dbReference>
<evidence type="ECO:0000313" key="4">
    <source>
        <dbReference type="Proteomes" id="UP000231516"/>
    </source>
</evidence>
<dbReference type="PANTHER" id="PTHR43317">
    <property type="entry name" value="THERMOSPERMINE SYNTHASE ACAULIS5"/>
    <property type="match status" value="1"/>
</dbReference>
<protein>
    <recommendedName>
        <fullName evidence="5">Spermidine synthase</fullName>
    </recommendedName>
</protein>
<keyword evidence="1" id="KW-0620">Polyamine biosynthesis</keyword>
<accession>A0A2G5K6E8</accession>
<feature type="transmembrane region" description="Helical" evidence="2">
    <location>
        <begin position="255"/>
        <end position="273"/>
    </location>
</feature>
<dbReference type="InterPro" id="IPR029063">
    <property type="entry name" value="SAM-dependent_MTases_sf"/>
</dbReference>
<feature type="transmembrane region" description="Helical" evidence="2">
    <location>
        <begin position="12"/>
        <end position="31"/>
    </location>
</feature>
<dbReference type="AlphaFoldDB" id="A0A2G5K6E8"/>
<keyword evidence="2" id="KW-0812">Transmembrane</keyword>
<feature type="transmembrane region" description="Helical" evidence="2">
    <location>
        <begin position="444"/>
        <end position="461"/>
    </location>
</feature>
<feature type="transmembrane region" description="Helical" evidence="2">
    <location>
        <begin position="70"/>
        <end position="91"/>
    </location>
</feature>
<evidence type="ECO:0008006" key="5">
    <source>
        <dbReference type="Google" id="ProtNLM"/>
    </source>
</evidence>